<name>A0A8S9ZGK1_9BILA</name>
<dbReference type="EMBL" id="JABEBT010000104">
    <property type="protein sequence ID" value="KAF7632379.1"/>
    <property type="molecule type" value="Genomic_DNA"/>
</dbReference>
<comment type="caution">
    <text evidence="1">The sequence shown here is derived from an EMBL/GenBank/DDBJ whole genome shotgun (WGS) entry which is preliminary data.</text>
</comment>
<reference evidence="1" key="1">
    <citation type="journal article" date="2020" name="Ecol. Evol.">
        <title>Genome structure and content of the rice root-knot nematode (Meloidogyne graminicola).</title>
        <authorList>
            <person name="Phan N.T."/>
            <person name="Danchin E.G.J."/>
            <person name="Klopp C."/>
            <person name="Perfus-Barbeoch L."/>
            <person name="Kozlowski D.K."/>
            <person name="Koutsovoulos G.D."/>
            <person name="Lopez-Roques C."/>
            <person name="Bouchez O."/>
            <person name="Zahm M."/>
            <person name="Besnard G."/>
            <person name="Bellafiore S."/>
        </authorList>
    </citation>
    <scope>NUCLEOTIDE SEQUENCE</scope>
    <source>
        <strain evidence="1">VN-18</strain>
    </source>
</reference>
<evidence type="ECO:0000313" key="1">
    <source>
        <dbReference type="EMBL" id="KAF7632379.1"/>
    </source>
</evidence>
<keyword evidence="2" id="KW-1185">Reference proteome</keyword>
<organism evidence="1 2">
    <name type="scientific">Meloidogyne graminicola</name>
    <dbReference type="NCBI Taxonomy" id="189291"/>
    <lineage>
        <taxon>Eukaryota</taxon>
        <taxon>Metazoa</taxon>
        <taxon>Ecdysozoa</taxon>
        <taxon>Nematoda</taxon>
        <taxon>Chromadorea</taxon>
        <taxon>Rhabditida</taxon>
        <taxon>Tylenchina</taxon>
        <taxon>Tylenchomorpha</taxon>
        <taxon>Tylenchoidea</taxon>
        <taxon>Meloidogynidae</taxon>
        <taxon>Meloidogyninae</taxon>
        <taxon>Meloidogyne</taxon>
    </lineage>
</organism>
<protein>
    <submittedName>
        <fullName evidence="1">Uncharacterized protein</fullName>
    </submittedName>
</protein>
<gene>
    <name evidence="1" type="ORF">Mgra_00008228</name>
</gene>
<accession>A0A8S9ZGK1</accession>
<sequence>MVFLLISLFKISGKIEGNKTYYRYCSIVNIFILQRFLYVLEENILLLFFSHSMISSIFKICNRRWLRISVCANFFTWFKFSNKYFLNLPILSSIHLIND</sequence>
<evidence type="ECO:0000313" key="2">
    <source>
        <dbReference type="Proteomes" id="UP000605970"/>
    </source>
</evidence>
<proteinExistence type="predicted"/>
<dbReference type="AlphaFoldDB" id="A0A8S9ZGK1"/>
<dbReference type="Proteomes" id="UP000605970">
    <property type="component" value="Unassembled WGS sequence"/>
</dbReference>